<dbReference type="Pfam" id="PF01609">
    <property type="entry name" value="DDE_Tnp_1"/>
    <property type="match status" value="1"/>
</dbReference>
<sequence length="191" mass="21415">MTGDKLPCLSVYYYFRQFKRRGIWEQILDSLVVKERKRRQSESTPSLLAINSQSVKIMQFIAEETGIDANKKINGRKRSIAVDRLGFPWALTVTAANESDNEAGQLVVERLKGKVSRLEVIAANHGCKVSFINRLSSSIAGRLRLHKNLKAVIASYVRRTDGPSNAALAGSILGDACFEMWRKLSKVRMLC</sequence>
<evidence type="ECO:0000313" key="2">
    <source>
        <dbReference type="EMBL" id="SFF07072.1"/>
    </source>
</evidence>
<accession>A0A1I2FNL5</accession>
<dbReference type="GO" id="GO:0003677">
    <property type="term" value="F:DNA binding"/>
    <property type="evidence" value="ECO:0007669"/>
    <property type="project" value="InterPro"/>
</dbReference>
<dbReference type="PANTHER" id="PTHR30007:SF0">
    <property type="entry name" value="TRANSPOSASE"/>
    <property type="match status" value="1"/>
</dbReference>
<dbReference type="GO" id="GO:0004803">
    <property type="term" value="F:transposase activity"/>
    <property type="evidence" value="ECO:0007669"/>
    <property type="project" value="InterPro"/>
</dbReference>
<protein>
    <recommendedName>
        <fullName evidence="1">Transposase IS4-like domain-containing protein</fullName>
    </recommendedName>
</protein>
<evidence type="ECO:0000313" key="3">
    <source>
        <dbReference type="Proteomes" id="UP000198598"/>
    </source>
</evidence>
<dbReference type="GO" id="GO:0006313">
    <property type="term" value="P:DNA transposition"/>
    <property type="evidence" value="ECO:0007669"/>
    <property type="project" value="InterPro"/>
</dbReference>
<dbReference type="AlphaFoldDB" id="A0A1I2FNL5"/>
<dbReference type="Proteomes" id="UP000198598">
    <property type="component" value="Unassembled WGS sequence"/>
</dbReference>
<name>A0A1I2FNL5_9BACT</name>
<dbReference type="PANTHER" id="PTHR30007">
    <property type="entry name" value="PHP DOMAIN PROTEIN"/>
    <property type="match status" value="1"/>
</dbReference>
<proteinExistence type="predicted"/>
<gene>
    <name evidence="2" type="ORF">SAMN05216167_12712</name>
</gene>
<keyword evidence="3" id="KW-1185">Reference proteome</keyword>
<organism evidence="2 3">
    <name type="scientific">Spirosoma endophyticum</name>
    <dbReference type="NCBI Taxonomy" id="662367"/>
    <lineage>
        <taxon>Bacteria</taxon>
        <taxon>Pseudomonadati</taxon>
        <taxon>Bacteroidota</taxon>
        <taxon>Cytophagia</taxon>
        <taxon>Cytophagales</taxon>
        <taxon>Cytophagaceae</taxon>
        <taxon>Spirosoma</taxon>
    </lineage>
</organism>
<dbReference type="EMBL" id="FOLQ01000027">
    <property type="protein sequence ID" value="SFF07072.1"/>
    <property type="molecule type" value="Genomic_DNA"/>
</dbReference>
<dbReference type="InterPro" id="IPR002559">
    <property type="entry name" value="Transposase_11"/>
</dbReference>
<evidence type="ECO:0000259" key="1">
    <source>
        <dbReference type="Pfam" id="PF01609"/>
    </source>
</evidence>
<feature type="domain" description="Transposase IS4-like" evidence="1">
    <location>
        <begin position="44"/>
        <end position="113"/>
    </location>
</feature>
<reference evidence="2 3" key="1">
    <citation type="submission" date="2016-10" db="EMBL/GenBank/DDBJ databases">
        <authorList>
            <person name="de Groot N.N."/>
        </authorList>
    </citation>
    <scope>NUCLEOTIDE SEQUENCE [LARGE SCALE GENOMIC DNA]</scope>
    <source>
        <strain evidence="2 3">DSM 26130</strain>
    </source>
</reference>